<sequence length="1051" mass="123859">MNNNNNKPQSEVRAKVDFGLIHKNDIPQKRIYSAIESNQKNNIQDYKQVDSNGTLIEQLNSIVQDYLLRSNYLKTLEYFKVESQFALEKLNQTQYILLGHFDRGEKDKFLELWSRYIPIQQRQDNEYWKLEFHVQIYFLIYPIHPMFKKKGVIDNNSINQFKQYIDTNGNDLSKSNEVMPFYALPYVKNPEMHPNFQYIFTHEWISNLRLKLKEFLQSVYGQEQNGSILKRLLLSKEGSSNIQQQDFQKKMTENIRLLQQENNELRKKINQLIQELQYINNTGQLNLFEVQKKWFQFTRDLLKMEKDMIKYIESNRKNPEQLQLFKKKIGQYDLFLGENLDEKINKLQDITYQDKFTQPDHDLSDLTNQQQMITSQQSIEEYVPLNYEKLIKLFTKNSNPVLVATVLQALRWRITRAKSALERRSVIIAYQTHDLIGAHQRNIGLAQYLMMKSAYIIQCQVLKLMNALASDYVGRTYLTSNKNLIKFLIESIKNDQTDSIKRKNAIGTLQKLSLRKQSQSWMLDNDIIQVALNILKREKFQLSEYTYEYITALIMNLSLSPRGRDSLSINKELAFEVLFQLIEYPNDQIRTFINGTFYSMFSRRDLRKYAYQLNIHQELPKILKISDDRFKKQIQSMIELLKTNDDDYQQQQLEQDNDVDDLQDGEEQLVDDDDDDEDDLQNNDIIIGEELLKNEFALDGEQAEQQRQLIESIIQKQLLQRSIQYEQLTDSYLEKKPLRQGPFIVDSQLSLVNIKKQIANGNPQQSDKEFVSRPNIPRTPPQQQSDKEFVSRPNIPRTPPQQQSDKEFVSRPNIPRTPPQQQSDKEFVSRPNIPRTPPQQQSDKEFVSRPNIPRTPPQQQSDKEFVSRPNIPRTPPQQQSDKEFVSRPNIPRTPPQQQSDKEFVSRPNIPRTPPQQQSDKEFVSRPNIPRTPPQQQSDKEFVSRPNIPRTPPQQQSDKEFVSRPNIPRTPPQQQSDKEFVSRPNIPRTPPQQQSDKEFVSRPNIPRTPPQQQSDKEFVSRPNIPRTPPQQSDKGFLYRPKIPRTTPNQQDY</sequence>
<evidence type="ECO:0000313" key="5">
    <source>
        <dbReference type="EMBL" id="CAD8058163.1"/>
    </source>
</evidence>
<evidence type="ECO:0000259" key="3">
    <source>
        <dbReference type="Pfam" id="PF21050"/>
    </source>
</evidence>
<evidence type="ECO:0000259" key="4">
    <source>
        <dbReference type="Pfam" id="PF23138"/>
    </source>
</evidence>
<dbReference type="GO" id="GO:0097542">
    <property type="term" value="C:ciliary tip"/>
    <property type="evidence" value="ECO:0007669"/>
    <property type="project" value="TreeGrafter"/>
</dbReference>
<feature type="domain" description="LisH" evidence="3">
    <location>
        <begin position="522"/>
        <end position="641"/>
    </location>
</feature>
<dbReference type="Proteomes" id="UP000688137">
    <property type="component" value="Unassembled WGS sequence"/>
</dbReference>
<dbReference type="Pfam" id="PF21050">
    <property type="entry name" value="ARMC9_ARM"/>
    <property type="match status" value="1"/>
</dbReference>
<dbReference type="OMA" id="QQSDKEF"/>
<comment type="caution">
    <text evidence="5">The sequence shown here is derived from an EMBL/GenBank/DDBJ whole genome shotgun (WGS) entry which is preliminary data.</text>
</comment>
<dbReference type="InterPro" id="IPR056327">
    <property type="entry name" value="ARMC9_CTLH-like_dom"/>
</dbReference>
<feature type="coiled-coil region" evidence="1">
    <location>
        <begin position="248"/>
        <end position="282"/>
    </location>
</feature>
<proteinExistence type="predicted"/>
<reference evidence="5" key="1">
    <citation type="submission" date="2021-01" db="EMBL/GenBank/DDBJ databases">
        <authorList>
            <consortium name="Genoscope - CEA"/>
            <person name="William W."/>
        </authorList>
    </citation>
    <scope>NUCLEOTIDE SEQUENCE</scope>
</reference>
<feature type="domain" description="ARMC9 CTLH-like" evidence="4">
    <location>
        <begin position="92"/>
        <end position="220"/>
    </location>
</feature>
<evidence type="ECO:0008006" key="7">
    <source>
        <dbReference type="Google" id="ProtNLM"/>
    </source>
</evidence>
<dbReference type="PROSITE" id="PS50896">
    <property type="entry name" value="LISH"/>
    <property type="match status" value="1"/>
</dbReference>
<gene>
    <name evidence="5" type="ORF">PPRIM_AZ9-3.1.T0270076</name>
</gene>
<dbReference type="AlphaFoldDB" id="A0A8S1KX54"/>
<evidence type="ECO:0000313" key="6">
    <source>
        <dbReference type="Proteomes" id="UP000688137"/>
    </source>
</evidence>
<dbReference type="EMBL" id="CAJJDM010000026">
    <property type="protein sequence ID" value="CAD8058163.1"/>
    <property type="molecule type" value="Genomic_DNA"/>
</dbReference>
<feature type="region of interest" description="Disordered" evidence="2">
    <location>
        <begin position="758"/>
        <end position="1051"/>
    </location>
</feature>
<organism evidence="5 6">
    <name type="scientific">Paramecium primaurelia</name>
    <dbReference type="NCBI Taxonomy" id="5886"/>
    <lineage>
        <taxon>Eukaryota</taxon>
        <taxon>Sar</taxon>
        <taxon>Alveolata</taxon>
        <taxon>Ciliophora</taxon>
        <taxon>Intramacronucleata</taxon>
        <taxon>Oligohymenophorea</taxon>
        <taxon>Peniculida</taxon>
        <taxon>Parameciidae</taxon>
        <taxon>Paramecium</taxon>
    </lineage>
</organism>
<dbReference type="PANTHER" id="PTHR14881:SF4">
    <property type="entry name" value="LISH DOMAIN-CONTAINING PROTEIN ARMC9"/>
    <property type="match status" value="1"/>
</dbReference>
<evidence type="ECO:0000256" key="2">
    <source>
        <dbReference type="SAM" id="MobiDB-lite"/>
    </source>
</evidence>
<name>A0A8S1KX54_PARPR</name>
<dbReference type="PANTHER" id="PTHR14881">
    <property type="entry name" value="LISH DOMAIN-CONTAINING PROTEIN ARMC9"/>
    <property type="match status" value="1"/>
</dbReference>
<dbReference type="InterPro" id="IPR040369">
    <property type="entry name" value="ARMC9"/>
</dbReference>
<dbReference type="GO" id="GO:0036064">
    <property type="term" value="C:ciliary basal body"/>
    <property type="evidence" value="ECO:0007669"/>
    <property type="project" value="InterPro"/>
</dbReference>
<dbReference type="GO" id="GO:0005814">
    <property type="term" value="C:centriole"/>
    <property type="evidence" value="ECO:0007669"/>
    <property type="project" value="TreeGrafter"/>
</dbReference>
<keyword evidence="6" id="KW-1185">Reference proteome</keyword>
<dbReference type="InterPro" id="IPR048959">
    <property type="entry name" value="ARMC9_ARM_dom"/>
</dbReference>
<protein>
    <recommendedName>
        <fullName evidence="7">LisH domain-containing protein ARMC9</fullName>
    </recommendedName>
</protein>
<dbReference type="Pfam" id="PF23138">
    <property type="entry name" value="CTLH_Armc9"/>
    <property type="match status" value="1"/>
</dbReference>
<keyword evidence="1" id="KW-0175">Coiled coil</keyword>
<dbReference type="GO" id="GO:0060271">
    <property type="term" value="P:cilium assembly"/>
    <property type="evidence" value="ECO:0007669"/>
    <property type="project" value="InterPro"/>
</dbReference>
<accession>A0A8S1KX54</accession>
<dbReference type="InterPro" id="IPR006594">
    <property type="entry name" value="LisH"/>
</dbReference>
<evidence type="ECO:0000256" key="1">
    <source>
        <dbReference type="SAM" id="Coils"/>
    </source>
</evidence>